<keyword evidence="1" id="KW-0472">Membrane</keyword>
<feature type="transmembrane region" description="Helical" evidence="1">
    <location>
        <begin position="127"/>
        <end position="145"/>
    </location>
</feature>
<name>H6RSV3_BLASD</name>
<dbReference type="EMBL" id="FO117623">
    <property type="protein sequence ID" value="CCG03056.1"/>
    <property type="molecule type" value="Genomic_DNA"/>
</dbReference>
<dbReference type="KEGG" id="bsd:BLASA_2147"/>
<dbReference type="AlphaFoldDB" id="H6RSV3"/>
<reference evidence="2 3" key="1">
    <citation type="journal article" date="2012" name="J. Bacteriol.">
        <title>Genome Sequence of Blastococcus saxobsidens DD2, a Stone-Inhabiting Bacterium.</title>
        <authorList>
            <person name="Chouaia B."/>
            <person name="Crotti E."/>
            <person name="Brusetti L."/>
            <person name="Daffonchio D."/>
            <person name="Essoussi I."/>
            <person name="Nouioui I."/>
            <person name="Sbissi I."/>
            <person name="Ghodhbane-Gtari F."/>
            <person name="Gtari M."/>
            <person name="Vacherie B."/>
            <person name="Barbe V."/>
            <person name="Medigue C."/>
            <person name="Gury J."/>
            <person name="Pujic P."/>
            <person name="Normand P."/>
        </authorList>
    </citation>
    <scope>NUCLEOTIDE SEQUENCE [LARGE SCALE GENOMIC DNA]</scope>
    <source>
        <strain evidence="2 3">DD2</strain>
    </source>
</reference>
<protein>
    <submittedName>
        <fullName evidence="2">Uncharacterized protein</fullName>
    </submittedName>
</protein>
<organism evidence="2 3">
    <name type="scientific">Blastococcus saxobsidens (strain DD2)</name>
    <dbReference type="NCBI Taxonomy" id="1146883"/>
    <lineage>
        <taxon>Bacteria</taxon>
        <taxon>Bacillati</taxon>
        <taxon>Actinomycetota</taxon>
        <taxon>Actinomycetes</taxon>
        <taxon>Geodermatophilales</taxon>
        <taxon>Geodermatophilaceae</taxon>
        <taxon>Blastococcus</taxon>
    </lineage>
</organism>
<proteinExistence type="predicted"/>
<dbReference type="STRING" id="1146883.BLASA_2147"/>
<keyword evidence="1" id="KW-0812">Transmembrane</keyword>
<accession>H6RSV3</accession>
<feature type="transmembrane region" description="Helical" evidence="1">
    <location>
        <begin position="6"/>
        <end position="27"/>
    </location>
</feature>
<evidence type="ECO:0000256" key="1">
    <source>
        <dbReference type="SAM" id="Phobius"/>
    </source>
</evidence>
<keyword evidence="3" id="KW-1185">Reference proteome</keyword>
<evidence type="ECO:0000313" key="3">
    <source>
        <dbReference type="Proteomes" id="UP000007517"/>
    </source>
</evidence>
<feature type="transmembrane region" description="Helical" evidence="1">
    <location>
        <begin position="68"/>
        <end position="98"/>
    </location>
</feature>
<sequence length="148" mass="16198">MDVLQTLLYGLVAGAIGTVLFTAVEYIEKAVTRRPASLVPGKVLVAMTGGDPQTDVERARKWNLPTHFLHGTMLGVVLAALSLFGWSAVVTTVVFYVVLLGGDWMMYSALGVTKPSEWSAADWARELVLKAFFAFFVAFAFYTLVNLF</sequence>
<dbReference type="HOGENOM" id="CLU_1755310_0_0_11"/>
<keyword evidence="1" id="KW-1133">Transmembrane helix</keyword>
<gene>
    <name evidence="2" type="ordered locus">BLASA_2147</name>
</gene>
<dbReference type="OrthoDB" id="669100at2"/>
<evidence type="ECO:0000313" key="2">
    <source>
        <dbReference type="EMBL" id="CCG03056.1"/>
    </source>
</evidence>
<dbReference type="Proteomes" id="UP000007517">
    <property type="component" value="Chromosome"/>
</dbReference>
<reference evidence="3" key="2">
    <citation type="submission" date="2012-02" db="EMBL/GenBank/DDBJ databases">
        <title>Complete genome sequence of Blastococcus saxobsidens strain DD2.</title>
        <authorList>
            <person name="Genoscope."/>
        </authorList>
    </citation>
    <scope>NUCLEOTIDE SEQUENCE [LARGE SCALE GENOMIC DNA]</scope>
    <source>
        <strain evidence="3">DD2</strain>
    </source>
</reference>
<dbReference type="RefSeq" id="WP_014375939.1">
    <property type="nucleotide sequence ID" value="NC_016943.1"/>
</dbReference>